<keyword evidence="2" id="KW-0540">Nuclease</keyword>
<accession>A0AAE4G412</accession>
<dbReference type="AlphaFoldDB" id="A0AAE4G412"/>
<gene>
    <name evidence="2" type="ORF">RMW62_06975</name>
</gene>
<proteinExistence type="predicted"/>
<organism evidence="2 3">
    <name type="scientific">Actinomyces oris</name>
    <dbReference type="NCBI Taxonomy" id="544580"/>
    <lineage>
        <taxon>Bacteria</taxon>
        <taxon>Bacillati</taxon>
        <taxon>Actinomycetota</taxon>
        <taxon>Actinomycetes</taxon>
        <taxon>Actinomycetales</taxon>
        <taxon>Actinomycetaceae</taxon>
        <taxon>Actinomyces</taxon>
    </lineage>
</organism>
<dbReference type="Proteomes" id="UP001180729">
    <property type="component" value="Unassembled WGS sequence"/>
</dbReference>
<dbReference type="RefSeq" id="WP_148229231.1">
    <property type="nucleotide sequence ID" value="NZ_JAMZMH010000007.1"/>
</dbReference>
<evidence type="ECO:0000313" key="2">
    <source>
        <dbReference type="EMBL" id="MDT0248824.1"/>
    </source>
</evidence>
<dbReference type="GO" id="GO:0004519">
    <property type="term" value="F:endonuclease activity"/>
    <property type="evidence" value="ECO:0007669"/>
    <property type="project" value="UniProtKB-KW"/>
</dbReference>
<dbReference type="Pfam" id="PF13930">
    <property type="entry name" value="Endonuclea_NS_2"/>
    <property type="match status" value="1"/>
</dbReference>
<evidence type="ECO:0000259" key="1">
    <source>
        <dbReference type="Pfam" id="PF13930"/>
    </source>
</evidence>
<keyword evidence="2" id="KW-0378">Hydrolase</keyword>
<feature type="domain" description="Type VII secretion system protein EssD-like" evidence="1">
    <location>
        <begin position="6"/>
        <end position="97"/>
    </location>
</feature>
<protein>
    <submittedName>
        <fullName evidence="2">DNA/RNA non-specific endonuclease</fullName>
    </submittedName>
</protein>
<keyword evidence="2" id="KW-0255">Endonuclease</keyword>
<name>A0AAE4G412_9ACTO</name>
<reference evidence="2" key="1">
    <citation type="submission" date="2022-06" db="EMBL/GenBank/DDBJ databases">
        <title>Draft Genome Sequences of Three Actinomyces oris Strains, Isolated from Healthy Human Feces.</title>
        <authorList>
            <person name="Ye Y."/>
            <person name="Liu C."/>
            <person name="Zhao J."/>
            <person name="Xu J."/>
            <person name="Huang H."/>
            <person name="Wang B."/>
            <person name="Wei J."/>
            <person name="Jing X."/>
        </authorList>
    </citation>
    <scope>NUCLEOTIDE SEQUENCE</scope>
    <source>
        <strain evidence="2">CNGBCC1803368</strain>
    </source>
</reference>
<dbReference type="EMBL" id="JAMZMH010000007">
    <property type="protein sequence ID" value="MDT0248824.1"/>
    <property type="molecule type" value="Genomic_DNA"/>
</dbReference>
<dbReference type="InterPro" id="IPR044927">
    <property type="entry name" value="Endonuclea_NS_2"/>
</dbReference>
<evidence type="ECO:0000313" key="3">
    <source>
        <dbReference type="Proteomes" id="UP001180729"/>
    </source>
</evidence>
<comment type="caution">
    <text evidence="2">The sequence shown here is derived from an EMBL/GenBank/DDBJ whole genome shotgun (WGS) entry which is preliminary data.</text>
</comment>
<sequence>MRNPLPNATYTVGGRFHYTTDGWARTVRLEVDRLDKIGEAFRSRSGYIQSKVNKYGSELAADIDQRYEGGHIVGHQFGGPPEEINMVAMLEEVNQTRVGKESNSCLLLERKFAAKPENYNNLVMEFKYSNPADPAKMTNSERVPTRFEATWTDANGIPDRKRFENTPR</sequence>